<keyword evidence="6 12" id="KW-1133">Transmembrane helix</keyword>
<evidence type="ECO:0000256" key="9">
    <source>
        <dbReference type="ARBA" id="ARBA00023201"/>
    </source>
</evidence>
<keyword evidence="7" id="KW-0915">Sodium</keyword>
<evidence type="ECO:0000256" key="12">
    <source>
        <dbReference type="SAM" id="Phobius"/>
    </source>
</evidence>
<dbReference type="InterPro" id="IPR020846">
    <property type="entry name" value="MFS_dom"/>
</dbReference>
<feature type="transmembrane region" description="Helical" evidence="12">
    <location>
        <begin position="362"/>
        <end position="384"/>
    </location>
</feature>
<dbReference type="PANTHER" id="PTHR11662:SF280">
    <property type="entry name" value="FI21844P1-RELATED"/>
    <property type="match status" value="1"/>
</dbReference>
<evidence type="ECO:0000256" key="5">
    <source>
        <dbReference type="ARBA" id="ARBA00022847"/>
    </source>
</evidence>
<dbReference type="InterPro" id="IPR011701">
    <property type="entry name" value="MFS"/>
</dbReference>
<evidence type="ECO:0000313" key="15">
    <source>
        <dbReference type="Proteomes" id="UP001162156"/>
    </source>
</evidence>
<dbReference type="PANTHER" id="PTHR11662">
    <property type="entry name" value="SOLUTE CARRIER FAMILY 17"/>
    <property type="match status" value="1"/>
</dbReference>
<evidence type="ECO:0000256" key="3">
    <source>
        <dbReference type="ARBA" id="ARBA00022448"/>
    </source>
</evidence>
<reference evidence="14" key="1">
    <citation type="journal article" date="2023" name="Insect Mol. Biol.">
        <title>Genome sequencing provides insights into the evolution of gene families encoding plant cell wall-degrading enzymes in longhorned beetles.</title>
        <authorList>
            <person name="Shin N.R."/>
            <person name="Okamura Y."/>
            <person name="Kirsch R."/>
            <person name="Pauchet Y."/>
        </authorList>
    </citation>
    <scope>NUCLEOTIDE SEQUENCE</scope>
    <source>
        <strain evidence="14">RBIC_L_NR</strain>
    </source>
</reference>
<dbReference type="AlphaFoldDB" id="A0AAV8WT35"/>
<keyword evidence="15" id="KW-1185">Reference proteome</keyword>
<feature type="transmembrane region" description="Helical" evidence="12">
    <location>
        <begin position="17"/>
        <end position="42"/>
    </location>
</feature>
<feature type="transmembrane region" description="Helical" evidence="12">
    <location>
        <begin position="185"/>
        <end position="202"/>
    </location>
</feature>
<keyword evidence="9" id="KW-0406">Ion transport</keyword>
<evidence type="ECO:0000256" key="4">
    <source>
        <dbReference type="ARBA" id="ARBA00022692"/>
    </source>
</evidence>
<keyword evidence="9" id="KW-0739">Sodium transport</keyword>
<feature type="transmembrane region" description="Helical" evidence="12">
    <location>
        <begin position="89"/>
        <end position="108"/>
    </location>
</feature>
<dbReference type="SUPFAM" id="SSF103473">
    <property type="entry name" value="MFS general substrate transporter"/>
    <property type="match status" value="1"/>
</dbReference>
<accession>A0AAV8WT35</accession>
<evidence type="ECO:0000256" key="11">
    <source>
        <dbReference type="ARBA" id="ARBA00068450"/>
    </source>
</evidence>
<feature type="domain" description="Major facilitator superfamily (MFS) profile" evidence="13">
    <location>
        <begin position="15"/>
        <end position="399"/>
    </location>
</feature>
<evidence type="ECO:0000259" key="13">
    <source>
        <dbReference type="PROSITE" id="PS50850"/>
    </source>
</evidence>
<dbReference type="FunFam" id="1.20.1250.20:FF:000144">
    <property type="entry name" value="Picot, isoform B"/>
    <property type="match status" value="1"/>
</dbReference>
<dbReference type="Proteomes" id="UP001162156">
    <property type="component" value="Unassembled WGS sequence"/>
</dbReference>
<dbReference type="EMBL" id="JANEYF010004857">
    <property type="protein sequence ID" value="KAJ8929845.1"/>
    <property type="molecule type" value="Genomic_DNA"/>
</dbReference>
<keyword evidence="8 12" id="KW-0472">Membrane</keyword>
<evidence type="ECO:0000256" key="10">
    <source>
        <dbReference type="ARBA" id="ARBA00054632"/>
    </source>
</evidence>
<dbReference type="InterPro" id="IPR036259">
    <property type="entry name" value="MFS_trans_sf"/>
</dbReference>
<gene>
    <name evidence="14" type="ORF">NQ314_017449</name>
</gene>
<dbReference type="Gene3D" id="1.20.1250.20">
    <property type="entry name" value="MFS general substrate transporter like domains"/>
    <property type="match status" value="2"/>
</dbReference>
<proteinExistence type="inferred from homology"/>
<evidence type="ECO:0000256" key="7">
    <source>
        <dbReference type="ARBA" id="ARBA00023053"/>
    </source>
</evidence>
<evidence type="ECO:0000256" key="1">
    <source>
        <dbReference type="ARBA" id="ARBA00004141"/>
    </source>
</evidence>
<dbReference type="GO" id="GO:0016020">
    <property type="term" value="C:membrane"/>
    <property type="evidence" value="ECO:0007669"/>
    <property type="project" value="UniProtKB-SubCell"/>
</dbReference>
<dbReference type="GO" id="GO:0006820">
    <property type="term" value="P:monoatomic anion transport"/>
    <property type="evidence" value="ECO:0007669"/>
    <property type="project" value="TreeGrafter"/>
</dbReference>
<dbReference type="InterPro" id="IPR050382">
    <property type="entry name" value="MFS_Na/Anion_cotransporter"/>
</dbReference>
<comment type="function">
    <text evidence="10">May be an inorganic phosphate cotransporter.</text>
</comment>
<feature type="transmembrane region" description="Helical" evidence="12">
    <location>
        <begin position="326"/>
        <end position="350"/>
    </location>
</feature>
<evidence type="ECO:0000256" key="6">
    <source>
        <dbReference type="ARBA" id="ARBA00022989"/>
    </source>
</evidence>
<dbReference type="Pfam" id="PF07690">
    <property type="entry name" value="MFS_1"/>
    <property type="match status" value="1"/>
</dbReference>
<sequence length="399" mass="44046">MEENPRPPGMGVRQIQYVLLFTATLMAYALRVCFHVAIVAMVSTETVGEIPIYPEWAEKKNIMISSFFWGYVPPQVLAGQLAKNYGAKWFLGGTTLLGAIFSILIPPFTELFGYPGVIICRIIQGIGQSFLYPCVHTLLSKWTPVESRAQVGSFVYAGIPLGTVLSMPITGYCSKYEMAGWPVSFYIFGVMGIVWFILWAFLSEESPAEHKTISATERKYIEYGSHSESNRKNSLLSSLPYLAFWIITYIMGNIADLLIRKKLTSRTTSRKIFTSIVAALLALNAVGSSNRAVVIFLLTVSVGATGGVFSGHYINHIDLSPNYAGALMGITTMASNFCALMAPLSVDLFIYLSGYQETDKELWIIVFFEASAVYLLTGSMYALFASAELQPWNSPDGNE</sequence>
<keyword evidence="4 12" id="KW-0812">Transmembrane</keyword>
<keyword evidence="3" id="KW-0813">Transport</keyword>
<feature type="transmembrane region" description="Helical" evidence="12">
    <location>
        <begin position="239"/>
        <end position="259"/>
    </location>
</feature>
<keyword evidence="5" id="KW-0769">Symport</keyword>
<dbReference type="FunFam" id="1.20.1250.20:FF:000003">
    <property type="entry name" value="Solute carrier family 17 member 3"/>
    <property type="match status" value="1"/>
</dbReference>
<comment type="similarity">
    <text evidence="2">Belongs to the major facilitator superfamily. Sodium/anion cotransporter family.</text>
</comment>
<protein>
    <recommendedName>
        <fullName evidence="11">Putative inorganic phosphate cotransporter</fullName>
    </recommendedName>
</protein>
<feature type="transmembrane region" description="Helical" evidence="12">
    <location>
        <begin position="293"/>
        <end position="314"/>
    </location>
</feature>
<name>A0AAV8WT35_9CUCU</name>
<feature type="transmembrane region" description="Helical" evidence="12">
    <location>
        <begin position="154"/>
        <end position="173"/>
    </location>
</feature>
<dbReference type="PROSITE" id="PS50850">
    <property type="entry name" value="MFS"/>
    <property type="match status" value="1"/>
</dbReference>
<comment type="caution">
    <text evidence="14">The sequence shown here is derived from an EMBL/GenBank/DDBJ whole genome shotgun (WGS) entry which is preliminary data.</text>
</comment>
<dbReference type="GO" id="GO:0015293">
    <property type="term" value="F:symporter activity"/>
    <property type="evidence" value="ECO:0007669"/>
    <property type="project" value="UniProtKB-KW"/>
</dbReference>
<evidence type="ECO:0000256" key="2">
    <source>
        <dbReference type="ARBA" id="ARBA00008586"/>
    </source>
</evidence>
<evidence type="ECO:0000256" key="8">
    <source>
        <dbReference type="ARBA" id="ARBA00023136"/>
    </source>
</evidence>
<dbReference type="GO" id="GO:0006814">
    <property type="term" value="P:sodium ion transport"/>
    <property type="evidence" value="ECO:0007669"/>
    <property type="project" value="UniProtKB-KW"/>
</dbReference>
<comment type="subcellular location">
    <subcellularLocation>
        <location evidence="1">Membrane</location>
        <topology evidence="1">Multi-pass membrane protein</topology>
    </subcellularLocation>
</comment>
<organism evidence="14 15">
    <name type="scientific">Rhamnusium bicolor</name>
    <dbReference type="NCBI Taxonomy" id="1586634"/>
    <lineage>
        <taxon>Eukaryota</taxon>
        <taxon>Metazoa</taxon>
        <taxon>Ecdysozoa</taxon>
        <taxon>Arthropoda</taxon>
        <taxon>Hexapoda</taxon>
        <taxon>Insecta</taxon>
        <taxon>Pterygota</taxon>
        <taxon>Neoptera</taxon>
        <taxon>Endopterygota</taxon>
        <taxon>Coleoptera</taxon>
        <taxon>Polyphaga</taxon>
        <taxon>Cucujiformia</taxon>
        <taxon>Chrysomeloidea</taxon>
        <taxon>Cerambycidae</taxon>
        <taxon>Lepturinae</taxon>
        <taxon>Rhagiini</taxon>
        <taxon>Rhamnusium</taxon>
    </lineage>
</organism>
<evidence type="ECO:0000313" key="14">
    <source>
        <dbReference type="EMBL" id="KAJ8929845.1"/>
    </source>
</evidence>